<reference evidence="9" key="1">
    <citation type="submission" date="2018-05" db="EMBL/GenBank/DDBJ databases">
        <authorList>
            <person name="Lanie J.A."/>
            <person name="Ng W.-L."/>
            <person name="Kazmierczak K.M."/>
            <person name="Andrzejewski T.M."/>
            <person name="Davidsen T.M."/>
            <person name="Wayne K.J."/>
            <person name="Tettelin H."/>
            <person name="Glass J.I."/>
            <person name="Rusch D."/>
            <person name="Podicherti R."/>
            <person name="Tsui H.-C.T."/>
            <person name="Winkler M.E."/>
        </authorList>
    </citation>
    <scope>NUCLEOTIDE SEQUENCE</scope>
</reference>
<evidence type="ECO:0000256" key="2">
    <source>
        <dbReference type="ARBA" id="ARBA00022452"/>
    </source>
</evidence>
<protein>
    <recommendedName>
        <fullName evidence="8">POTRA domain-containing protein</fullName>
    </recommendedName>
</protein>
<keyword evidence="5" id="KW-0677">Repeat</keyword>
<organism evidence="9">
    <name type="scientific">marine metagenome</name>
    <dbReference type="NCBI Taxonomy" id="408172"/>
    <lineage>
        <taxon>unclassified sequences</taxon>
        <taxon>metagenomes</taxon>
        <taxon>ecological metagenomes</taxon>
    </lineage>
</organism>
<dbReference type="Gene3D" id="2.40.160.50">
    <property type="entry name" value="membrane protein fhac: a member of the omp85/tpsb transporter family"/>
    <property type="match status" value="1"/>
</dbReference>
<dbReference type="InterPro" id="IPR023707">
    <property type="entry name" value="OM_assembly_BamA"/>
</dbReference>
<evidence type="ECO:0000256" key="4">
    <source>
        <dbReference type="ARBA" id="ARBA00022729"/>
    </source>
</evidence>
<sequence length="756" mass="84601">MAKFLYLISIAIMALVFMIGASPLSAQEGEIIQSLKIVGNKRIDESTILYYIQSKPGTVLSKSKIGKDIEQIFSLGQFKDIQVNTQNGIEGLELQFIVEEIPSIGDVEIIGNAKVDTNDIREKIGLRRGATFNEHLIQESKKEILKIYKEKGYFFAETRIQTNRGSDNLIAVVIRIHEGKKVKVEKIRFSGNKAFEDKELAKSMETKEKTWWNFLDDSGVYQKDVLKLDLFRIEGFYQDNGYLRVKVLEPKIDINKKDRQIHITIPVEEGPQFRINSLEVKGDNTIPHDEIKKSILTKKGEIYNVSQLRQDLVTVTDMYSSKGFAYADINPITNIDDQIHAVDISLDIDKGKKVYVGEINMLGNVKTKDNVIRREFRLKEGEVFDGSKLKRSKQRINNLNYFEDVKIDTQRGEDPDLIDILATVTEKPTGTFNVGAGFSSVENLIFTTSIAQNNLFGNGHRVNLTASLSSIRTDFNINLTEPRLFDSPISAGFDAFNNVNDLLSFSMKRSGGGLRLGKNITEYETVGLAYRYENVNVSGVLAADETAFMKNGKRKTSRINPSYIYDSRDNFLNPSQGWRHVVGFELAGLGGLKFTRSVYEVTYYHPLIGKLVAGAHARVNFADGYGGDTLPSFERYFMGGPTSLRGFTLQDVGPKASDGDPVGGNKSLLINLELQYPFTKAIRGFVFYDRGNVYGTGTDLSSTSEDWDLGKMRHSIGAGFRFLSPMGPLGFAYGIKLDRRTGEATGQFHFSAGSAF</sequence>
<comment type="subcellular location">
    <subcellularLocation>
        <location evidence="1">Membrane</location>
    </subcellularLocation>
</comment>
<dbReference type="NCBIfam" id="TIGR03303">
    <property type="entry name" value="OM_YaeT"/>
    <property type="match status" value="1"/>
</dbReference>
<dbReference type="GO" id="GO:0019867">
    <property type="term" value="C:outer membrane"/>
    <property type="evidence" value="ECO:0007669"/>
    <property type="project" value="InterPro"/>
</dbReference>
<dbReference type="InterPro" id="IPR010827">
    <property type="entry name" value="BamA/TamA_POTRA"/>
</dbReference>
<accession>A0A381Q5X1</accession>
<dbReference type="PANTHER" id="PTHR12815">
    <property type="entry name" value="SORTING AND ASSEMBLY MACHINERY SAMM50 PROTEIN FAMILY MEMBER"/>
    <property type="match status" value="1"/>
</dbReference>
<dbReference type="InterPro" id="IPR034746">
    <property type="entry name" value="POTRA"/>
</dbReference>
<name>A0A381Q5X1_9ZZZZ</name>
<evidence type="ECO:0000256" key="1">
    <source>
        <dbReference type="ARBA" id="ARBA00004370"/>
    </source>
</evidence>
<keyword evidence="2" id="KW-1134">Transmembrane beta strand</keyword>
<dbReference type="InterPro" id="IPR039910">
    <property type="entry name" value="D15-like"/>
</dbReference>
<keyword evidence="6" id="KW-0472">Membrane</keyword>
<feature type="domain" description="POTRA" evidence="8">
    <location>
        <begin position="102"/>
        <end position="179"/>
    </location>
</feature>
<dbReference type="Pfam" id="PF01103">
    <property type="entry name" value="Omp85"/>
    <property type="match status" value="1"/>
</dbReference>
<keyword evidence="7" id="KW-0998">Cell outer membrane</keyword>
<feature type="domain" description="POTRA" evidence="8">
    <location>
        <begin position="182"/>
        <end position="270"/>
    </location>
</feature>
<evidence type="ECO:0000313" key="9">
    <source>
        <dbReference type="EMBL" id="SUZ74731.1"/>
    </source>
</evidence>
<feature type="domain" description="POTRA" evidence="8">
    <location>
        <begin position="273"/>
        <end position="351"/>
    </location>
</feature>
<gene>
    <name evidence="9" type="ORF">METZ01_LOCUS27585</name>
</gene>
<evidence type="ECO:0000259" key="8">
    <source>
        <dbReference type="PROSITE" id="PS51779"/>
    </source>
</evidence>
<dbReference type="InterPro" id="IPR000184">
    <property type="entry name" value="Bac_surfAg_D15"/>
</dbReference>
<evidence type="ECO:0000256" key="7">
    <source>
        <dbReference type="ARBA" id="ARBA00023237"/>
    </source>
</evidence>
<evidence type="ECO:0000256" key="5">
    <source>
        <dbReference type="ARBA" id="ARBA00022737"/>
    </source>
</evidence>
<evidence type="ECO:0000256" key="3">
    <source>
        <dbReference type="ARBA" id="ARBA00022692"/>
    </source>
</evidence>
<feature type="domain" description="POTRA" evidence="8">
    <location>
        <begin position="354"/>
        <end position="427"/>
    </location>
</feature>
<dbReference type="HAMAP" id="MF_01430">
    <property type="entry name" value="OM_assembly_BamA"/>
    <property type="match status" value="1"/>
</dbReference>
<dbReference type="EMBL" id="UINC01001220">
    <property type="protein sequence ID" value="SUZ74731.1"/>
    <property type="molecule type" value="Genomic_DNA"/>
</dbReference>
<keyword evidence="4" id="KW-0732">Signal</keyword>
<dbReference type="PANTHER" id="PTHR12815:SF23">
    <property type="entry name" value="OUTER MEMBRANE PROTEIN ASSEMBLY FACTOR BAMA"/>
    <property type="match status" value="1"/>
</dbReference>
<evidence type="ECO:0000256" key="6">
    <source>
        <dbReference type="ARBA" id="ARBA00023136"/>
    </source>
</evidence>
<dbReference type="PIRSF" id="PIRSF006076">
    <property type="entry name" value="OM_assembly_OMP85"/>
    <property type="match status" value="1"/>
</dbReference>
<dbReference type="AlphaFoldDB" id="A0A381Q5X1"/>
<dbReference type="PROSITE" id="PS51779">
    <property type="entry name" value="POTRA"/>
    <property type="match status" value="5"/>
</dbReference>
<proteinExistence type="inferred from homology"/>
<dbReference type="Pfam" id="PF07244">
    <property type="entry name" value="POTRA"/>
    <property type="match status" value="5"/>
</dbReference>
<dbReference type="Gene3D" id="3.10.20.310">
    <property type="entry name" value="membrane protein fhac"/>
    <property type="match status" value="5"/>
</dbReference>
<keyword evidence="3" id="KW-0812">Transmembrane</keyword>
<dbReference type="GO" id="GO:0071709">
    <property type="term" value="P:membrane assembly"/>
    <property type="evidence" value="ECO:0007669"/>
    <property type="project" value="InterPro"/>
</dbReference>
<feature type="domain" description="POTRA" evidence="8">
    <location>
        <begin position="30"/>
        <end position="101"/>
    </location>
</feature>